<protein>
    <submittedName>
        <fullName evidence="1">Uncharacterized protein</fullName>
    </submittedName>
</protein>
<name>A0A0F9DG96_9ZZZZ</name>
<dbReference type="EMBL" id="LAZR01039535">
    <property type="protein sequence ID" value="KKL16766.1"/>
    <property type="molecule type" value="Genomic_DNA"/>
</dbReference>
<dbReference type="SUPFAM" id="SSF109604">
    <property type="entry name" value="HD-domain/PDEase-like"/>
    <property type="match status" value="1"/>
</dbReference>
<dbReference type="AlphaFoldDB" id="A0A0F9DG96"/>
<organism evidence="1">
    <name type="scientific">marine sediment metagenome</name>
    <dbReference type="NCBI Taxonomy" id="412755"/>
    <lineage>
        <taxon>unclassified sequences</taxon>
        <taxon>metagenomes</taxon>
        <taxon>ecological metagenomes</taxon>
    </lineage>
</organism>
<accession>A0A0F9DG96</accession>
<gene>
    <name evidence="1" type="ORF">LCGC14_2492310</name>
</gene>
<evidence type="ECO:0000313" key="1">
    <source>
        <dbReference type="EMBL" id="KKL16766.1"/>
    </source>
</evidence>
<sequence length="104" mass="12357">TWSVKTLLPEYKELENRILRAVAIKFDLPWPPPPEIKEADNRLLATEKRDLFPPEPAPWRELPDAYDFKIEAWDHLTACSEFLFTFNKITSQEVPMHPRLWTRP</sequence>
<feature type="non-terminal residue" evidence="1">
    <location>
        <position position="1"/>
    </location>
</feature>
<proteinExistence type="predicted"/>
<reference evidence="1" key="1">
    <citation type="journal article" date="2015" name="Nature">
        <title>Complex archaea that bridge the gap between prokaryotes and eukaryotes.</title>
        <authorList>
            <person name="Spang A."/>
            <person name="Saw J.H."/>
            <person name="Jorgensen S.L."/>
            <person name="Zaremba-Niedzwiedzka K."/>
            <person name="Martijn J."/>
            <person name="Lind A.E."/>
            <person name="van Eijk R."/>
            <person name="Schleper C."/>
            <person name="Guy L."/>
            <person name="Ettema T.J."/>
        </authorList>
    </citation>
    <scope>NUCLEOTIDE SEQUENCE</scope>
</reference>
<comment type="caution">
    <text evidence="1">The sequence shown here is derived from an EMBL/GenBank/DDBJ whole genome shotgun (WGS) entry which is preliminary data.</text>
</comment>
<dbReference type="Gene3D" id="1.10.3210.10">
    <property type="entry name" value="Hypothetical protein af1432"/>
    <property type="match status" value="1"/>
</dbReference>